<dbReference type="Proteomes" id="UP000308197">
    <property type="component" value="Unassembled WGS sequence"/>
</dbReference>
<feature type="region of interest" description="Disordered" evidence="1">
    <location>
        <begin position="817"/>
        <end position="902"/>
    </location>
</feature>
<feature type="region of interest" description="Disordered" evidence="1">
    <location>
        <begin position="564"/>
        <end position="602"/>
    </location>
</feature>
<feature type="compositionally biased region" description="Basic and acidic residues" evidence="1">
    <location>
        <begin position="283"/>
        <end position="294"/>
    </location>
</feature>
<feature type="compositionally biased region" description="Basic and acidic residues" evidence="1">
    <location>
        <begin position="891"/>
        <end position="902"/>
    </location>
</feature>
<name>A0A5C3NUZ6_9APHY</name>
<feature type="compositionally biased region" description="Low complexity" evidence="1">
    <location>
        <begin position="433"/>
        <end position="443"/>
    </location>
</feature>
<accession>A0A5C3NUZ6</accession>
<feature type="region of interest" description="Disordered" evidence="1">
    <location>
        <begin position="540"/>
        <end position="559"/>
    </location>
</feature>
<gene>
    <name evidence="2" type="ORF">K466DRAFT_569237</name>
</gene>
<feature type="region of interest" description="Disordered" evidence="1">
    <location>
        <begin position="221"/>
        <end position="481"/>
    </location>
</feature>
<feature type="region of interest" description="Disordered" evidence="1">
    <location>
        <begin position="98"/>
        <end position="156"/>
    </location>
</feature>
<dbReference type="AlphaFoldDB" id="A0A5C3NUZ6"/>
<keyword evidence="3" id="KW-1185">Reference proteome</keyword>
<sequence length="902" mass="98599">MEKNNPNKSHRLDQKTAVTSPTASPVVLVPETPRPLDDIPIATEDESTPTPATPPSPTSYAQVAALPAARTNVVVWPRNPVTVSSSPSTPTLGQRAIATDTEAGVPRQTISASTRSEEEPACVDRAEDTSISLSSLPSSSPIRYTASPSPTPAPAANSCATLSIPRTLGTIVEQEGDPYDNFWAQVRTPTLPASNMPSALQTPRLLTPQTNENLLDALWPTQTQANRVGPTSGSGGDENRPPTPLPADSHPPVASRMRKRRRGASPISGERVRKSARRKGKGRAKETAPERAPDTENPWATSTPRDVEPGVLQRMPPPSHVSPRVSLSANHTPYEDFSRTGSASVSFYGRFNESGSYPTPHRTSDSPAPPADPPMLEDTPRPPSALSLASNGSHNSRRDVSASSRYSMEIETDAGIPQAEAPPGSTTLEQLSRRIAAIRRAQASGQDTRRPPRASPSDPGRMDERPSVYRSPTIEEIPEEGEIHSAFRSRTGNRSYRWAMDDYSRGDVFSPRPATGNGISEASTGGPECSGSRLRGWKIPGGMGRQHQRRASSRPADRINHLDVFDLGEDDNLPDAVRRGGAPQEGEEESQTPIPHKGDPEVHKHDLEAHLRGMSDDWIQAVWADPNDTSITLSTFNPRFTRSYGTNKKTATDLRSAIARITGETAFLVIAPDQAPNYKGRGPVEWAITRLTPDGVARLLNRRVWSFPSITFFPHRRALENPRWLLALEGFLEDNVGNIEAAVRSTFERPQVKQRIVQMIRANPEFNSIPVDEAVRRIMATLRVTASTTHRTFAPSHVSPTGTGPKRLEVRHTLSTAESDEGLSQPPHGPRYPQTGSSRPRRTDGDDEWEETAFGQGRTGNRNLGRERTYDQDRRGPPRRGRKEGTGPYRQGREGARKDGRH</sequence>
<dbReference type="InParanoid" id="A0A5C3NUZ6"/>
<feature type="compositionally biased region" description="Basic and acidic residues" evidence="1">
    <location>
        <begin position="864"/>
        <end position="876"/>
    </location>
</feature>
<feature type="compositionally biased region" description="Polar residues" evidence="1">
    <location>
        <begin position="221"/>
        <end position="231"/>
    </location>
</feature>
<evidence type="ECO:0000313" key="2">
    <source>
        <dbReference type="EMBL" id="TFK81111.1"/>
    </source>
</evidence>
<feature type="compositionally biased region" description="Basic and acidic residues" evidence="1">
    <location>
        <begin position="1"/>
        <end position="14"/>
    </location>
</feature>
<evidence type="ECO:0000256" key="1">
    <source>
        <dbReference type="SAM" id="MobiDB-lite"/>
    </source>
</evidence>
<feature type="region of interest" description="Disordered" evidence="1">
    <location>
        <begin position="1"/>
        <end position="61"/>
    </location>
</feature>
<organism evidence="2 3">
    <name type="scientific">Polyporus arcularius HHB13444</name>
    <dbReference type="NCBI Taxonomy" id="1314778"/>
    <lineage>
        <taxon>Eukaryota</taxon>
        <taxon>Fungi</taxon>
        <taxon>Dikarya</taxon>
        <taxon>Basidiomycota</taxon>
        <taxon>Agaricomycotina</taxon>
        <taxon>Agaricomycetes</taxon>
        <taxon>Polyporales</taxon>
        <taxon>Polyporaceae</taxon>
        <taxon>Polyporus</taxon>
    </lineage>
</organism>
<dbReference type="EMBL" id="ML211653">
    <property type="protein sequence ID" value="TFK81111.1"/>
    <property type="molecule type" value="Genomic_DNA"/>
</dbReference>
<proteinExistence type="predicted"/>
<protein>
    <submittedName>
        <fullName evidence="2">Uncharacterized protein</fullName>
    </submittedName>
</protein>
<reference evidence="2 3" key="1">
    <citation type="journal article" date="2019" name="Nat. Ecol. Evol.">
        <title>Megaphylogeny resolves global patterns of mushroom evolution.</title>
        <authorList>
            <person name="Varga T."/>
            <person name="Krizsan K."/>
            <person name="Foldi C."/>
            <person name="Dima B."/>
            <person name="Sanchez-Garcia M."/>
            <person name="Sanchez-Ramirez S."/>
            <person name="Szollosi G.J."/>
            <person name="Szarkandi J.G."/>
            <person name="Papp V."/>
            <person name="Albert L."/>
            <person name="Andreopoulos W."/>
            <person name="Angelini C."/>
            <person name="Antonin V."/>
            <person name="Barry K.W."/>
            <person name="Bougher N.L."/>
            <person name="Buchanan P."/>
            <person name="Buyck B."/>
            <person name="Bense V."/>
            <person name="Catcheside P."/>
            <person name="Chovatia M."/>
            <person name="Cooper J."/>
            <person name="Damon W."/>
            <person name="Desjardin D."/>
            <person name="Finy P."/>
            <person name="Geml J."/>
            <person name="Haridas S."/>
            <person name="Hughes K."/>
            <person name="Justo A."/>
            <person name="Karasinski D."/>
            <person name="Kautmanova I."/>
            <person name="Kiss B."/>
            <person name="Kocsube S."/>
            <person name="Kotiranta H."/>
            <person name="LaButti K.M."/>
            <person name="Lechner B.E."/>
            <person name="Liimatainen K."/>
            <person name="Lipzen A."/>
            <person name="Lukacs Z."/>
            <person name="Mihaltcheva S."/>
            <person name="Morgado L.N."/>
            <person name="Niskanen T."/>
            <person name="Noordeloos M.E."/>
            <person name="Ohm R.A."/>
            <person name="Ortiz-Santana B."/>
            <person name="Ovrebo C."/>
            <person name="Racz N."/>
            <person name="Riley R."/>
            <person name="Savchenko A."/>
            <person name="Shiryaev A."/>
            <person name="Soop K."/>
            <person name="Spirin V."/>
            <person name="Szebenyi C."/>
            <person name="Tomsovsky M."/>
            <person name="Tulloss R.E."/>
            <person name="Uehling J."/>
            <person name="Grigoriev I.V."/>
            <person name="Vagvolgyi C."/>
            <person name="Papp T."/>
            <person name="Martin F.M."/>
            <person name="Miettinen O."/>
            <person name="Hibbett D.S."/>
            <person name="Nagy L.G."/>
        </authorList>
    </citation>
    <scope>NUCLEOTIDE SEQUENCE [LARGE SCALE GENOMIC DNA]</scope>
    <source>
        <strain evidence="2 3">HHB13444</strain>
    </source>
</reference>
<feature type="compositionally biased region" description="Basic and acidic residues" evidence="1">
    <location>
        <begin position="115"/>
        <end position="128"/>
    </location>
</feature>
<evidence type="ECO:0000313" key="3">
    <source>
        <dbReference type="Proteomes" id="UP000308197"/>
    </source>
</evidence>
<feature type="compositionally biased region" description="Low complexity" evidence="1">
    <location>
        <begin position="130"/>
        <end position="148"/>
    </location>
</feature>